<dbReference type="InterPro" id="IPR043429">
    <property type="entry name" value="ArtM/GltK/GlnP/TcyL/YhdX-like"/>
</dbReference>
<evidence type="ECO:0000256" key="8">
    <source>
        <dbReference type="ARBA" id="ARBA00023136"/>
    </source>
</evidence>
<keyword evidence="6" id="KW-0029">Amino-acid transport</keyword>
<dbReference type="FunFam" id="1.10.3720.10:FF:000033">
    <property type="entry name" value="Polar amino acid ABC transporter permease"/>
    <property type="match status" value="1"/>
</dbReference>
<evidence type="ECO:0000256" key="1">
    <source>
        <dbReference type="ARBA" id="ARBA00004651"/>
    </source>
</evidence>
<proteinExistence type="inferred from homology"/>
<sequence>MEFFSLLSNQSWFAKWGEKFYNAWINLSGWKLFLDGLKVTLVVSAVAVLIGVLVGFILALMKLTEVKKGRRTILSTIAGIYIDIIRGTPSLVQLMIMYFIVFKSQASFTAGMLAFGLNSAAYVAEIIRGGILSVNKGQMEAGRSLGLSYGMTMRYVIVPQAIKTILPALGNEFIVLIKETSVISFIGVADIMKAGQFLISRTYEPYVPYISIAVIYYIIIKILSLLLNAFERRLRKNDTR</sequence>
<comment type="caution">
    <text evidence="11">The sequence shown here is derived from an EMBL/GenBank/DDBJ whole genome shotgun (WGS) entry which is preliminary data.</text>
</comment>
<protein>
    <submittedName>
        <fullName evidence="11">Amino acid ABC transporter permease</fullName>
    </submittedName>
</protein>
<evidence type="ECO:0000256" key="7">
    <source>
        <dbReference type="ARBA" id="ARBA00022989"/>
    </source>
</evidence>
<organism evidence="11 12">
    <name type="scientific">Candidatus Scybalomonas excrementavium</name>
    <dbReference type="NCBI Taxonomy" id="2840943"/>
    <lineage>
        <taxon>Bacteria</taxon>
        <taxon>Bacillati</taxon>
        <taxon>Bacillota</taxon>
        <taxon>Clostridia</taxon>
        <taxon>Lachnospirales</taxon>
        <taxon>Lachnospiraceae</taxon>
        <taxon>Lachnospiraceae incertae sedis</taxon>
        <taxon>Candidatus Scybalomonas</taxon>
    </lineage>
</organism>
<dbReference type="PANTHER" id="PTHR30614">
    <property type="entry name" value="MEMBRANE COMPONENT OF AMINO ACID ABC TRANSPORTER"/>
    <property type="match status" value="1"/>
</dbReference>
<dbReference type="Pfam" id="PF00528">
    <property type="entry name" value="BPD_transp_1"/>
    <property type="match status" value="1"/>
</dbReference>
<reference evidence="11" key="1">
    <citation type="submission" date="2020-10" db="EMBL/GenBank/DDBJ databases">
        <authorList>
            <person name="Gilroy R."/>
        </authorList>
    </citation>
    <scope>NUCLEOTIDE SEQUENCE</scope>
    <source>
        <strain evidence="11">E3-2379</strain>
    </source>
</reference>
<name>A0A9D9N7D9_9FIRM</name>
<evidence type="ECO:0000313" key="11">
    <source>
        <dbReference type="EMBL" id="MBO8463067.1"/>
    </source>
</evidence>
<keyword evidence="5 9" id="KW-0812">Transmembrane</keyword>
<dbReference type="Proteomes" id="UP000823618">
    <property type="component" value="Unassembled WGS sequence"/>
</dbReference>
<dbReference type="GO" id="GO:0006865">
    <property type="term" value="P:amino acid transport"/>
    <property type="evidence" value="ECO:0007669"/>
    <property type="project" value="UniProtKB-KW"/>
</dbReference>
<feature type="transmembrane region" description="Helical" evidence="9">
    <location>
        <begin position="206"/>
        <end position="230"/>
    </location>
</feature>
<evidence type="ECO:0000256" key="4">
    <source>
        <dbReference type="ARBA" id="ARBA00022475"/>
    </source>
</evidence>
<keyword evidence="3 9" id="KW-0813">Transport</keyword>
<accession>A0A9D9N7D9</accession>
<dbReference type="CDD" id="cd06261">
    <property type="entry name" value="TM_PBP2"/>
    <property type="match status" value="1"/>
</dbReference>
<keyword evidence="8 9" id="KW-0472">Membrane</keyword>
<evidence type="ECO:0000256" key="3">
    <source>
        <dbReference type="ARBA" id="ARBA00022448"/>
    </source>
</evidence>
<dbReference type="EMBL" id="JADIML010000111">
    <property type="protein sequence ID" value="MBO8463067.1"/>
    <property type="molecule type" value="Genomic_DNA"/>
</dbReference>
<dbReference type="Gene3D" id="1.10.3720.10">
    <property type="entry name" value="MetI-like"/>
    <property type="match status" value="1"/>
</dbReference>
<comment type="subcellular location">
    <subcellularLocation>
        <location evidence="1 9">Cell membrane</location>
        <topology evidence="1 9">Multi-pass membrane protein</topology>
    </subcellularLocation>
</comment>
<keyword evidence="7 9" id="KW-1133">Transmembrane helix</keyword>
<feature type="transmembrane region" description="Helical" evidence="9">
    <location>
        <begin position="39"/>
        <end position="61"/>
    </location>
</feature>
<evidence type="ECO:0000313" key="12">
    <source>
        <dbReference type="Proteomes" id="UP000823618"/>
    </source>
</evidence>
<dbReference type="InterPro" id="IPR035906">
    <property type="entry name" value="MetI-like_sf"/>
</dbReference>
<evidence type="ECO:0000259" key="10">
    <source>
        <dbReference type="PROSITE" id="PS50928"/>
    </source>
</evidence>
<evidence type="ECO:0000256" key="9">
    <source>
        <dbReference type="RuleBase" id="RU363032"/>
    </source>
</evidence>
<keyword evidence="4" id="KW-1003">Cell membrane</keyword>
<evidence type="ECO:0000256" key="5">
    <source>
        <dbReference type="ARBA" id="ARBA00022692"/>
    </source>
</evidence>
<dbReference type="GO" id="GO:0043190">
    <property type="term" value="C:ATP-binding cassette (ABC) transporter complex"/>
    <property type="evidence" value="ECO:0007669"/>
    <property type="project" value="InterPro"/>
</dbReference>
<feature type="domain" description="ABC transmembrane type-1" evidence="10">
    <location>
        <begin position="37"/>
        <end position="227"/>
    </location>
</feature>
<evidence type="ECO:0000256" key="6">
    <source>
        <dbReference type="ARBA" id="ARBA00022970"/>
    </source>
</evidence>
<dbReference type="InterPro" id="IPR000515">
    <property type="entry name" value="MetI-like"/>
</dbReference>
<evidence type="ECO:0000256" key="2">
    <source>
        <dbReference type="ARBA" id="ARBA00010072"/>
    </source>
</evidence>
<dbReference type="PROSITE" id="PS50928">
    <property type="entry name" value="ABC_TM1"/>
    <property type="match status" value="1"/>
</dbReference>
<dbReference type="GO" id="GO:0022857">
    <property type="term" value="F:transmembrane transporter activity"/>
    <property type="evidence" value="ECO:0007669"/>
    <property type="project" value="InterPro"/>
</dbReference>
<feature type="transmembrane region" description="Helical" evidence="9">
    <location>
        <begin position="73"/>
        <end position="100"/>
    </location>
</feature>
<reference evidence="11" key="2">
    <citation type="journal article" date="2021" name="PeerJ">
        <title>Extensive microbial diversity within the chicken gut microbiome revealed by metagenomics and culture.</title>
        <authorList>
            <person name="Gilroy R."/>
            <person name="Ravi A."/>
            <person name="Getino M."/>
            <person name="Pursley I."/>
            <person name="Horton D.L."/>
            <person name="Alikhan N.F."/>
            <person name="Baker D."/>
            <person name="Gharbi K."/>
            <person name="Hall N."/>
            <person name="Watson M."/>
            <person name="Adriaenssens E.M."/>
            <person name="Foster-Nyarko E."/>
            <person name="Jarju S."/>
            <person name="Secka A."/>
            <person name="Antonio M."/>
            <person name="Oren A."/>
            <person name="Chaudhuri R.R."/>
            <person name="La Ragione R."/>
            <person name="Hildebrand F."/>
            <person name="Pallen M.J."/>
        </authorList>
    </citation>
    <scope>NUCLEOTIDE SEQUENCE</scope>
    <source>
        <strain evidence="11">E3-2379</strain>
    </source>
</reference>
<dbReference type="InterPro" id="IPR010065">
    <property type="entry name" value="AA_ABC_transptr_permease_3TM"/>
</dbReference>
<gene>
    <name evidence="11" type="ORF">IAC13_03965</name>
</gene>
<dbReference type="PANTHER" id="PTHR30614:SF20">
    <property type="entry name" value="GLUTAMINE TRANSPORT SYSTEM PERMEASE PROTEIN GLNP"/>
    <property type="match status" value="1"/>
</dbReference>
<feature type="transmembrane region" description="Helical" evidence="9">
    <location>
        <begin position="106"/>
        <end position="124"/>
    </location>
</feature>
<dbReference type="SUPFAM" id="SSF161098">
    <property type="entry name" value="MetI-like"/>
    <property type="match status" value="1"/>
</dbReference>
<dbReference type="NCBIfam" id="TIGR01726">
    <property type="entry name" value="HEQRo_perm_3TM"/>
    <property type="match status" value="1"/>
</dbReference>
<comment type="similarity">
    <text evidence="2">Belongs to the binding-protein-dependent transport system permease family. HisMQ subfamily.</text>
</comment>
<dbReference type="AlphaFoldDB" id="A0A9D9N7D9"/>